<dbReference type="Pfam" id="PF05014">
    <property type="entry name" value="Nuc_deoxyrib_tr"/>
    <property type="match status" value="1"/>
</dbReference>
<keyword evidence="2" id="KW-1185">Reference proteome</keyword>
<gene>
    <name evidence="1" type="ORF">R4146_06145</name>
</gene>
<evidence type="ECO:0000313" key="2">
    <source>
        <dbReference type="Proteomes" id="UP001370590"/>
    </source>
</evidence>
<comment type="caution">
    <text evidence="1">The sequence shown here is derived from an EMBL/GenBank/DDBJ whole genome shotgun (WGS) entry which is preliminary data.</text>
</comment>
<dbReference type="EMBL" id="JAWMWH010000001">
    <property type="protein sequence ID" value="MEJ6400741.1"/>
    <property type="molecule type" value="Genomic_DNA"/>
</dbReference>
<accession>A0ABU8SLG1</accession>
<dbReference type="InterPro" id="IPR051239">
    <property type="entry name" value="2'-dNMP_N-hydrolase"/>
</dbReference>
<dbReference type="SUPFAM" id="SSF52309">
    <property type="entry name" value="N-(deoxy)ribosyltransferase-like"/>
    <property type="match status" value="1"/>
</dbReference>
<dbReference type="PANTHER" id="PTHR15364:SF0">
    <property type="entry name" value="2'-DEOXYNUCLEOSIDE 5'-PHOSPHATE N-HYDROLASE 1"/>
    <property type="match status" value="1"/>
</dbReference>
<dbReference type="PANTHER" id="PTHR15364">
    <property type="entry name" value="2'-DEOXYNUCLEOSIDE 5'-PHOSPHATE N-HYDROLASE 1"/>
    <property type="match status" value="1"/>
</dbReference>
<dbReference type="InterPro" id="IPR007710">
    <property type="entry name" value="Nucleoside_deoxyribTrfase"/>
</dbReference>
<protein>
    <submittedName>
        <fullName evidence="1">Nucleoside 2-deoxyribosyltransferase</fullName>
    </submittedName>
</protein>
<proteinExistence type="predicted"/>
<dbReference type="RefSeq" id="WP_339960544.1">
    <property type="nucleotide sequence ID" value="NZ_JAWMWH010000001.1"/>
</dbReference>
<dbReference type="Gene3D" id="3.40.50.450">
    <property type="match status" value="1"/>
</dbReference>
<reference evidence="1 2" key="1">
    <citation type="submission" date="2023-10" db="EMBL/GenBank/DDBJ databases">
        <title>Nicoliella lavandulae sp. nov. isolated from Lavandula angustifolia flowers.</title>
        <authorList>
            <person name="Alcantara C."/>
            <person name="Zuniga M."/>
            <person name="Landete J.M."/>
            <person name="Monedero V."/>
        </authorList>
    </citation>
    <scope>NUCLEOTIDE SEQUENCE [LARGE SCALE GENOMIC DNA]</scope>
    <source>
        <strain evidence="1 2">Es01</strain>
    </source>
</reference>
<name>A0ABU8SLG1_9LACO</name>
<evidence type="ECO:0000313" key="1">
    <source>
        <dbReference type="EMBL" id="MEJ6400741.1"/>
    </source>
</evidence>
<dbReference type="Proteomes" id="UP001370590">
    <property type="component" value="Unassembled WGS sequence"/>
</dbReference>
<organism evidence="1 2">
    <name type="scientific">Nicoliella lavandulae</name>
    <dbReference type="NCBI Taxonomy" id="3082954"/>
    <lineage>
        <taxon>Bacteria</taxon>
        <taxon>Bacillati</taxon>
        <taxon>Bacillota</taxon>
        <taxon>Bacilli</taxon>
        <taxon>Lactobacillales</taxon>
        <taxon>Lactobacillaceae</taxon>
        <taxon>Nicoliella</taxon>
    </lineage>
</organism>
<sequence length="146" mass="16255">MKKIYLAGPFFDEDQIARIERLEEALTNNPTVKSFFSPRTANFPDEQIGTSAWGKKAYDKDIKELEASDMVVAVLDFVDGHVDSGTAFEIGYATKLGKQVVALHENEGTVNLMISNSIVAYLTTADEVLQYDFDKIKTIPYEGPLI</sequence>